<dbReference type="OrthoDB" id="4067448at2759"/>
<proteinExistence type="predicted"/>
<dbReference type="AlphaFoldDB" id="A0A1G4JIB6"/>
<evidence type="ECO:0000313" key="2">
    <source>
        <dbReference type="EMBL" id="SCU90177.1"/>
    </source>
</evidence>
<keyword evidence="3" id="KW-1185">Reference proteome</keyword>
<dbReference type="Proteomes" id="UP000190274">
    <property type="component" value="Chromosome F"/>
</dbReference>
<gene>
    <name evidence="2" type="ORF">LADA_0F02344G</name>
</gene>
<protein>
    <submittedName>
        <fullName evidence="2">LADA_0F02344g1_1</fullName>
    </submittedName>
</protein>
<evidence type="ECO:0000313" key="3">
    <source>
        <dbReference type="Proteomes" id="UP000190274"/>
    </source>
</evidence>
<name>A0A1G4JIB6_9SACH</name>
<dbReference type="EMBL" id="LT598458">
    <property type="protein sequence ID" value="SCU90177.1"/>
    <property type="molecule type" value="Genomic_DNA"/>
</dbReference>
<accession>A0A1G4JIB6</accession>
<evidence type="ECO:0000256" key="1">
    <source>
        <dbReference type="SAM" id="Coils"/>
    </source>
</evidence>
<feature type="coiled-coil region" evidence="1">
    <location>
        <begin position="443"/>
        <end position="470"/>
    </location>
</feature>
<keyword evidence="1" id="KW-0175">Coiled coil</keyword>
<sequence>MMLPLEILERIVVCGLDSFETAKAWCKLSPHFKTQVTRNLGIVVIADSDRTKPLSFSKDLLHYNSLSDGTNVLMVNTGYYSRVSLKKFLEKYQNLLLVVITERMFSDLLLSFFNCVVEEVIAIGAQHRKNLSIIYHTSHYFLSKMYFRQLQVCKRYFRLCELHLLGDNYAGQFSSIDLDLVFELTKIHNVKGLFSLSILNPSNVLMAPKLESIRELDVSASVNPAEAFKYAPKLVRIDQFRIPTDLDLEIPYSLPTCDYLKLMNFNPNAAYPTLYGQGIRGELVIATSPKTEGASFKRLLFPNVKRLVITSVISIIEDVKFENCQFSSLRAYNGSHAFGLTDWDSLVAAGAQLKSLQVSIDTCHDLLTLVQCPFTLTDTFEITSKSESTNVLAVKDNFLSLIEQFKAQCSLSSCVQIKMKVASVWQCLLLHLMIIPSIPKTAALRLDINLEQLEEDVEQYLSKNNIYRYELFQLVGLPAENGNLHLVLPQTLNVTLVDSDPPKIGKTKSGGSAMIEASIKNNTGYIMPPAADLTQYPVSPSDFRRNSLAGSDSDTARRNSIVHIPSSVSEEARVRRKSSSSFEKNLACPIFDQPHEQHRAEDQILNFSFAEGSHFSILETTEYIVDHCLRTFSHLQQASTLRFRSKLSISRNCHSNLMMQSFEAMFDALSEMVKLRTKYPCMGHFELFILTNFQDEREFLADLAEEINELLEMDDKKERVALDLETICDEAGFLAKLLLQPD</sequence>
<reference evidence="2 3" key="1">
    <citation type="submission" date="2016-03" db="EMBL/GenBank/DDBJ databases">
        <authorList>
            <person name="Devillers H."/>
        </authorList>
    </citation>
    <scope>NUCLEOTIDE SEQUENCE [LARGE SCALE GENOMIC DNA]</scope>
    <source>
        <strain evidence="2">CBS 10888</strain>
    </source>
</reference>
<organism evidence="2 3">
    <name type="scientific">Lachancea dasiensis</name>
    <dbReference type="NCBI Taxonomy" id="1072105"/>
    <lineage>
        <taxon>Eukaryota</taxon>
        <taxon>Fungi</taxon>
        <taxon>Dikarya</taxon>
        <taxon>Ascomycota</taxon>
        <taxon>Saccharomycotina</taxon>
        <taxon>Saccharomycetes</taxon>
        <taxon>Saccharomycetales</taxon>
        <taxon>Saccharomycetaceae</taxon>
        <taxon>Lachancea</taxon>
    </lineage>
</organism>